<sequence length="374" mass="41292">MAAEFKIWPSLASRHGLLHRYVFGAMAKCPHHPLLLPILMNPLYHQAPRTAGQGLLCAALGIGTDIGGSVRVPAAFCGVYGLRTTALRNPYKGVCIPGRGQESIHCVISPLANSVADLDLFQGAVLDREPWEEETSLVPLPWKRIGPFQPAQITLGVIWDDECVPPHPPVTRALKYAVSKLRQSGTKVVDFAPYNHQEGWDIVSALYFPDGARTQKDILASGGEPVAFLTEWAFSVSNINPISVTENWELNIRRDAYRETYHHIMKDRGVDFILCPAYVGAAATLGGGQYVHYTSVWNVLDMPSITFPTGLKVDPVIDTVCEYQFRSAVDERESKKYTPETYVAAPIALQLVGKHFRDEETVAAADLVSRIIQE</sequence>
<dbReference type="Pfam" id="PF01425">
    <property type="entry name" value="Amidase"/>
    <property type="match status" value="1"/>
</dbReference>
<evidence type="ECO:0000313" key="4">
    <source>
        <dbReference type="EMBL" id="OAQ58167.1"/>
    </source>
</evidence>
<dbReference type="InterPro" id="IPR036928">
    <property type="entry name" value="AS_sf"/>
</dbReference>
<dbReference type="OrthoDB" id="6428749at2759"/>
<evidence type="ECO:0000259" key="3">
    <source>
        <dbReference type="Pfam" id="PF01425"/>
    </source>
</evidence>
<comment type="similarity">
    <text evidence="1">Belongs to the amidase family.</text>
</comment>
<evidence type="ECO:0000256" key="2">
    <source>
        <dbReference type="ARBA" id="ARBA00022801"/>
    </source>
</evidence>
<proteinExistence type="inferred from homology"/>
<dbReference type="Proteomes" id="UP000078397">
    <property type="component" value="Unassembled WGS sequence"/>
</dbReference>
<dbReference type="GeneID" id="28854282"/>
<keyword evidence="5" id="KW-1185">Reference proteome</keyword>
<dbReference type="PANTHER" id="PTHR46072">
    <property type="entry name" value="AMIDASE-RELATED-RELATED"/>
    <property type="match status" value="1"/>
</dbReference>
<dbReference type="SUPFAM" id="SSF75304">
    <property type="entry name" value="Amidase signature (AS) enzymes"/>
    <property type="match status" value="1"/>
</dbReference>
<evidence type="ECO:0000256" key="1">
    <source>
        <dbReference type="ARBA" id="ARBA00009199"/>
    </source>
</evidence>
<gene>
    <name evidence="4" type="ORF">VFPPC_12390</name>
</gene>
<organism evidence="4 5">
    <name type="scientific">Pochonia chlamydosporia 170</name>
    <dbReference type="NCBI Taxonomy" id="1380566"/>
    <lineage>
        <taxon>Eukaryota</taxon>
        <taxon>Fungi</taxon>
        <taxon>Dikarya</taxon>
        <taxon>Ascomycota</taxon>
        <taxon>Pezizomycotina</taxon>
        <taxon>Sordariomycetes</taxon>
        <taxon>Hypocreomycetidae</taxon>
        <taxon>Hypocreales</taxon>
        <taxon>Clavicipitaceae</taxon>
        <taxon>Pochonia</taxon>
    </lineage>
</organism>
<protein>
    <submittedName>
        <fullName evidence="4">Fatty-acid amide hydrolase</fullName>
    </submittedName>
</protein>
<name>A0A179EY93_METCM</name>
<keyword evidence="2 4" id="KW-0378">Hydrolase</keyword>
<dbReference type="KEGG" id="pchm:VFPPC_12390"/>
<feature type="domain" description="Amidase" evidence="3">
    <location>
        <begin position="58"/>
        <end position="361"/>
    </location>
</feature>
<dbReference type="Gene3D" id="3.90.1300.10">
    <property type="entry name" value="Amidase signature (AS) domain"/>
    <property type="match status" value="1"/>
</dbReference>
<dbReference type="STRING" id="1380566.A0A179EY93"/>
<dbReference type="InterPro" id="IPR023631">
    <property type="entry name" value="Amidase_dom"/>
</dbReference>
<dbReference type="RefSeq" id="XP_018136373.1">
    <property type="nucleotide sequence ID" value="XM_018290288.1"/>
</dbReference>
<comment type="caution">
    <text evidence="4">The sequence shown here is derived from an EMBL/GenBank/DDBJ whole genome shotgun (WGS) entry which is preliminary data.</text>
</comment>
<evidence type="ECO:0000313" key="5">
    <source>
        <dbReference type="Proteomes" id="UP000078397"/>
    </source>
</evidence>
<reference evidence="4 5" key="1">
    <citation type="journal article" date="2016" name="PLoS Pathog.">
        <title>Biosynthesis of antibiotic leucinostatins in bio-control fungus Purpureocillium lilacinum and their inhibition on phytophthora revealed by genome mining.</title>
        <authorList>
            <person name="Wang G."/>
            <person name="Liu Z."/>
            <person name="Lin R."/>
            <person name="Li E."/>
            <person name="Mao Z."/>
            <person name="Ling J."/>
            <person name="Yang Y."/>
            <person name="Yin W.B."/>
            <person name="Xie B."/>
        </authorList>
    </citation>
    <scope>NUCLEOTIDE SEQUENCE [LARGE SCALE GENOMIC DNA]</scope>
    <source>
        <strain evidence="4">170</strain>
    </source>
</reference>
<dbReference type="PANTHER" id="PTHR46072:SF4">
    <property type="entry name" value="AMIDASE C550.07-RELATED"/>
    <property type="match status" value="1"/>
</dbReference>
<dbReference type="EMBL" id="LSBJ02000003">
    <property type="protein sequence ID" value="OAQ58167.1"/>
    <property type="molecule type" value="Genomic_DNA"/>
</dbReference>
<dbReference type="GO" id="GO:0016787">
    <property type="term" value="F:hydrolase activity"/>
    <property type="evidence" value="ECO:0007669"/>
    <property type="project" value="UniProtKB-KW"/>
</dbReference>
<accession>A0A179EY93</accession>
<dbReference type="AlphaFoldDB" id="A0A179EY93"/>